<organism evidence="1 2">
    <name type="scientific">Alteromonas aquimaris</name>
    <dbReference type="NCBI Taxonomy" id="2998417"/>
    <lineage>
        <taxon>Bacteria</taxon>
        <taxon>Pseudomonadati</taxon>
        <taxon>Pseudomonadota</taxon>
        <taxon>Gammaproteobacteria</taxon>
        <taxon>Alteromonadales</taxon>
        <taxon>Alteromonadaceae</taxon>
        <taxon>Alteromonas/Salinimonas group</taxon>
        <taxon>Alteromonas</taxon>
    </lineage>
</organism>
<name>A0ABT3P7G3_9ALTE</name>
<dbReference type="NCBIfam" id="TIGR01549">
    <property type="entry name" value="HAD-SF-IA-v1"/>
    <property type="match status" value="1"/>
</dbReference>
<proteinExistence type="predicted"/>
<keyword evidence="2" id="KW-1185">Reference proteome</keyword>
<evidence type="ECO:0000313" key="2">
    <source>
        <dbReference type="Proteomes" id="UP001142810"/>
    </source>
</evidence>
<dbReference type="EMBL" id="JAPFRD010000010">
    <property type="protein sequence ID" value="MCW8108711.1"/>
    <property type="molecule type" value="Genomic_DNA"/>
</dbReference>
<dbReference type="SFLD" id="SFLDS00003">
    <property type="entry name" value="Haloacid_Dehalogenase"/>
    <property type="match status" value="1"/>
</dbReference>
<gene>
    <name evidence="1" type="ORF">OPS25_09400</name>
</gene>
<dbReference type="InterPro" id="IPR050155">
    <property type="entry name" value="HAD-like_hydrolase_sf"/>
</dbReference>
<protein>
    <submittedName>
        <fullName evidence="1">HAD-IA family hydrolase</fullName>
    </submittedName>
</protein>
<dbReference type="InterPro" id="IPR006439">
    <property type="entry name" value="HAD-SF_hydro_IA"/>
</dbReference>
<dbReference type="Gene3D" id="1.10.150.240">
    <property type="entry name" value="Putative phosphatase, domain 2"/>
    <property type="match status" value="1"/>
</dbReference>
<dbReference type="RefSeq" id="WP_265617456.1">
    <property type="nucleotide sequence ID" value="NZ_JAPFRD010000010.1"/>
</dbReference>
<dbReference type="InterPro" id="IPR041492">
    <property type="entry name" value="HAD_2"/>
</dbReference>
<dbReference type="SUPFAM" id="SSF56784">
    <property type="entry name" value="HAD-like"/>
    <property type="match status" value="1"/>
</dbReference>
<dbReference type="Pfam" id="PF13419">
    <property type="entry name" value="HAD_2"/>
    <property type="match status" value="1"/>
</dbReference>
<sequence>MKQYELIIFDWDGTLMDSAAKIVSCMQIAAKECDMPVPGFEQVSHIIGISLKPAIMQLFKLEDVAQAERLTHAYKNAYLQQDATPCPLFAGVESMLSRLIEKGSRLGVATGKARRGLERAWRNTNTGHFFSVSRCADEAASKPSPDMLLQILDETGVTADKALMVGDTTYDMSMAQAIGMDRIGVSYGVHAPVNLQAHSPLKIVHDIAELDAFLLDRVQASA</sequence>
<dbReference type="GO" id="GO:0016787">
    <property type="term" value="F:hydrolase activity"/>
    <property type="evidence" value="ECO:0007669"/>
    <property type="project" value="UniProtKB-KW"/>
</dbReference>
<dbReference type="InterPro" id="IPR036412">
    <property type="entry name" value="HAD-like_sf"/>
</dbReference>
<dbReference type="PANTHER" id="PTHR43434:SF24">
    <property type="entry name" value="HYDROLASE-RELATED"/>
    <property type="match status" value="1"/>
</dbReference>
<evidence type="ECO:0000313" key="1">
    <source>
        <dbReference type="EMBL" id="MCW8108711.1"/>
    </source>
</evidence>
<dbReference type="PANTHER" id="PTHR43434">
    <property type="entry name" value="PHOSPHOGLYCOLATE PHOSPHATASE"/>
    <property type="match status" value="1"/>
</dbReference>
<dbReference type="InterPro" id="IPR023214">
    <property type="entry name" value="HAD_sf"/>
</dbReference>
<comment type="caution">
    <text evidence="1">The sequence shown here is derived from an EMBL/GenBank/DDBJ whole genome shotgun (WGS) entry which is preliminary data.</text>
</comment>
<keyword evidence="1" id="KW-0378">Hydrolase</keyword>
<reference evidence="1" key="1">
    <citation type="submission" date="2022-11" db="EMBL/GenBank/DDBJ databases">
        <title>Alteromonas sp. nov., isolated from sea water of the Qingdao.</title>
        <authorList>
            <person name="Wang Q."/>
        </authorList>
    </citation>
    <scope>NUCLEOTIDE SEQUENCE</scope>
    <source>
        <strain evidence="1">ASW11-7</strain>
    </source>
</reference>
<dbReference type="Gene3D" id="3.40.50.1000">
    <property type="entry name" value="HAD superfamily/HAD-like"/>
    <property type="match status" value="1"/>
</dbReference>
<accession>A0ABT3P7G3</accession>
<dbReference type="InterPro" id="IPR023198">
    <property type="entry name" value="PGP-like_dom2"/>
</dbReference>
<dbReference type="SFLD" id="SFLDG01129">
    <property type="entry name" value="C1.5:_HAD__Beta-PGM__Phosphata"/>
    <property type="match status" value="1"/>
</dbReference>
<dbReference type="Proteomes" id="UP001142810">
    <property type="component" value="Unassembled WGS sequence"/>
</dbReference>